<feature type="transmembrane region" description="Helical" evidence="10">
    <location>
        <begin position="302"/>
        <end position="324"/>
    </location>
</feature>
<evidence type="ECO:0000256" key="6">
    <source>
        <dbReference type="ARBA" id="ARBA00023002"/>
    </source>
</evidence>
<reference evidence="12 13" key="1">
    <citation type="submission" date="2016-11" db="EMBL/GenBank/DDBJ databases">
        <title>Trade-off between light-utilization and light-protection in marine flavobacteria.</title>
        <authorList>
            <person name="Kumagai Y."/>
        </authorList>
    </citation>
    <scope>NUCLEOTIDE SEQUENCE [LARGE SCALE GENOMIC DNA]</scope>
    <source>
        <strain evidence="12 13">NBRC 107741</strain>
    </source>
</reference>
<dbReference type="GO" id="GO:0048038">
    <property type="term" value="F:quinone binding"/>
    <property type="evidence" value="ECO:0007669"/>
    <property type="project" value="UniProtKB-KW"/>
</dbReference>
<gene>
    <name evidence="12" type="ORF">BST85_00650</name>
</gene>
<evidence type="ECO:0000256" key="1">
    <source>
        <dbReference type="ARBA" id="ARBA00004141"/>
    </source>
</evidence>
<keyword evidence="13" id="KW-1185">Reference proteome</keyword>
<evidence type="ECO:0000256" key="5">
    <source>
        <dbReference type="ARBA" id="ARBA00022989"/>
    </source>
</evidence>
<evidence type="ECO:0000256" key="2">
    <source>
        <dbReference type="ARBA" id="ARBA00006214"/>
    </source>
</evidence>
<comment type="similarity">
    <text evidence="2">Belongs to the VKOR family.</text>
</comment>
<keyword evidence="6" id="KW-0560">Oxidoreductase</keyword>
<dbReference type="CDD" id="cd02972">
    <property type="entry name" value="DsbA_family"/>
    <property type="match status" value="1"/>
</dbReference>
<accession>A0A2S7KLV4</accession>
<keyword evidence="4" id="KW-0874">Quinone</keyword>
<dbReference type="Gene3D" id="3.90.70.10">
    <property type="entry name" value="Cysteine proteinases"/>
    <property type="match status" value="1"/>
</dbReference>
<dbReference type="CDD" id="cd12921">
    <property type="entry name" value="VKOR_4"/>
    <property type="match status" value="1"/>
</dbReference>
<evidence type="ECO:0000256" key="7">
    <source>
        <dbReference type="ARBA" id="ARBA00023136"/>
    </source>
</evidence>
<feature type="transmembrane region" description="Helical" evidence="10">
    <location>
        <begin position="219"/>
        <end position="239"/>
    </location>
</feature>
<keyword evidence="9" id="KW-0676">Redox-active center</keyword>
<feature type="transmembrane region" description="Helical" evidence="10">
    <location>
        <begin position="162"/>
        <end position="179"/>
    </location>
</feature>
<dbReference type="InterPro" id="IPR036249">
    <property type="entry name" value="Thioredoxin-like_sf"/>
</dbReference>
<evidence type="ECO:0000256" key="4">
    <source>
        <dbReference type="ARBA" id="ARBA00022719"/>
    </source>
</evidence>
<evidence type="ECO:0000256" key="8">
    <source>
        <dbReference type="ARBA" id="ARBA00023157"/>
    </source>
</evidence>
<proteinExistence type="inferred from homology"/>
<evidence type="ECO:0000313" key="13">
    <source>
        <dbReference type="Proteomes" id="UP000239800"/>
    </source>
</evidence>
<dbReference type="SUPFAM" id="SSF52833">
    <property type="entry name" value="Thioredoxin-like"/>
    <property type="match status" value="1"/>
</dbReference>
<comment type="subcellular location">
    <subcellularLocation>
        <location evidence="1">Membrane</location>
        <topology evidence="1">Multi-pass membrane protein</topology>
    </subcellularLocation>
</comment>
<evidence type="ECO:0000256" key="10">
    <source>
        <dbReference type="SAM" id="Phobius"/>
    </source>
</evidence>
<protein>
    <recommendedName>
        <fullName evidence="11">Vitamin K epoxide reductase domain-containing protein</fullName>
    </recommendedName>
</protein>
<evidence type="ECO:0000259" key="11">
    <source>
        <dbReference type="SMART" id="SM00756"/>
    </source>
</evidence>
<keyword evidence="8" id="KW-1015">Disulfide bond</keyword>
<dbReference type="GO" id="GO:0016491">
    <property type="term" value="F:oxidoreductase activity"/>
    <property type="evidence" value="ECO:0007669"/>
    <property type="project" value="UniProtKB-KW"/>
</dbReference>
<dbReference type="InterPro" id="IPR012932">
    <property type="entry name" value="VKOR"/>
</dbReference>
<dbReference type="SMART" id="SM00756">
    <property type="entry name" value="VKc"/>
    <property type="match status" value="1"/>
</dbReference>
<comment type="caution">
    <text evidence="12">The sequence shown here is derived from an EMBL/GenBank/DDBJ whole genome shotgun (WGS) entry which is preliminary data.</text>
</comment>
<feature type="transmembrane region" description="Helical" evidence="10">
    <location>
        <begin position="276"/>
        <end position="296"/>
    </location>
</feature>
<feature type="transmembrane region" description="Helical" evidence="10">
    <location>
        <begin position="139"/>
        <end position="156"/>
    </location>
</feature>
<dbReference type="RefSeq" id="WP_104811493.1">
    <property type="nucleotide sequence ID" value="NZ_MQUB01000001.1"/>
</dbReference>
<dbReference type="Gene3D" id="1.20.1440.130">
    <property type="entry name" value="VKOR domain"/>
    <property type="match status" value="1"/>
</dbReference>
<dbReference type="OrthoDB" id="1100563at2"/>
<dbReference type="AlphaFoldDB" id="A0A2S7KLV4"/>
<name>A0A2S7KLV4_9FLAO</name>
<dbReference type="Pfam" id="PF07884">
    <property type="entry name" value="VKOR"/>
    <property type="match status" value="1"/>
</dbReference>
<organism evidence="12 13">
    <name type="scientific">Aureitalea marina</name>
    <dbReference type="NCBI Taxonomy" id="930804"/>
    <lineage>
        <taxon>Bacteria</taxon>
        <taxon>Pseudomonadati</taxon>
        <taxon>Bacteroidota</taxon>
        <taxon>Flavobacteriia</taxon>
        <taxon>Flavobacteriales</taxon>
        <taxon>Flavobacteriaceae</taxon>
        <taxon>Aureitalea</taxon>
    </lineage>
</organism>
<feature type="domain" description="Vitamin K epoxide reductase" evidence="11">
    <location>
        <begin position="157"/>
        <end position="295"/>
    </location>
</feature>
<feature type="transmembrane region" description="Helical" evidence="10">
    <location>
        <begin position="245"/>
        <end position="264"/>
    </location>
</feature>
<evidence type="ECO:0000313" key="12">
    <source>
        <dbReference type="EMBL" id="PQB03570.1"/>
    </source>
</evidence>
<dbReference type="Proteomes" id="UP000239800">
    <property type="component" value="Unassembled WGS sequence"/>
</dbReference>
<keyword evidence="5 10" id="KW-1133">Transmembrane helix</keyword>
<dbReference type="InterPro" id="IPR038354">
    <property type="entry name" value="VKOR_sf"/>
</dbReference>
<keyword evidence="7 10" id="KW-0472">Membrane</keyword>
<evidence type="ECO:0000256" key="3">
    <source>
        <dbReference type="ARBA" id="ARBA00022692"/>
    </source>
</evidence>
<dbReference type="EMBL" id="MQUB01000001">
    <property type="protein sequence ID" value="PQB03570.1"/>
    <property type="molecule type" value="Genomic_DNA"/>
</dbReference>
<evidence type="ECO:0000256" key="9">
    <source>
        <dbReference type="ARBA" id="ARBA00023284"/>
    </source>
</evidence>
<keyword evidence="3 10" id="KW-0812">Transmembrane</keyword>
<sequence length="541" mass="61204">MKAHLYNLVKKLIRKNQIRINEEELRMQLQSHPSYPSLHAITGVLEHFNIPNAALRLPRTLDILQHLPPCFLAQTKGEVDEELALVNKKGKSLVLTHDYKHQTLLTEEAFLESWTGILIAIEQDEAITQTTPNSRIGSIGWGALLITLATYFTIIMDSWFPRIHFVLSLLGMVISYFIVKHELGISDKLTQQICNSSDKMSCDAVLDSKGAKLFGRVKLSDLSLVSFLSITLTWLLLVWGGITNYSSLIVCAIASLPVVAYSLYYQLRVVKQWCPLCLGVVCVLLLQFGSLFIGGSFRLSPIVLSVNSFGVLILSTLLVSLVWTRIQPLIFAQKELSQFKFDHLKFKRNYPVFKGIYQASKPLAFNQDIPGEIILGNHHAQTHLILVTSPYCIHCKEAHKDIESILSGGKDKVKVSIRFMAGTDDKDSDFYHLVVQLFDLYHTQGQAACLLALHELYAEHADPAAWLARRKTLQTTAYDTAIQAQKNWCLENSSHFTPALYLSDRPYPKEYLRQDILYFLDDIAEETRQEQPIANKDRLAS</sequence>
<dbReference type="GO" id="GO:0016020">
    <property type="term" value="C:membrane"/>
    <property type="evidence" value="ECO:0007669"/>
    <property type="project" value="UniProtKB-SubCell"/>
</dbReference>
<dbReference type="Gene3D" id="3.40.30.10">
    <property type="entry name" value="Glutaredoxin"/>
    <property type="match status" value="1"/>
</dbReference>